<keyword evidence="1" id="KW-0547">Nucleotide-binding</keyword>
<evidence type="ECO:0000259" key="4">
    <source>
        <dbReference type="Pfam" id="PF06414"/>
    </source>
</evidence>
<feature type="domain" description="Zeta toxin" evidence="4">
    <location>
        <begin position="104"/>
        <end position="172"/>
    </location>
</feature>
<feature type="compositionally biased region" description="Low complexity" evidence="3">
    <location>
        <begin position="206"/>
        <end position="217"/>
    </location>
</feature>
<accession>A0ABW0KWX0</accession>
<sequence length="229" mass="25434">MSLATPRLRMFAGPNGSGKSVLKSYLPKPLLGVYLNPDDIEKAVRDSGYVDMHSFGIETTAAEVLAVFTHSEFLIHQDLAAAAGSLSFVDGRLYFPPRIINSYFASVVADFLRHQLMAARRTFTFETVMSHPGKVELLQKAQKAGYRTYLYYVATDDPAINISRVENRVKLNGMMWPLTASRSATIARWICFSPPFASPTGPISLTTPRTMPTTITPGWQRSPRVGDWN</sequence>
<dbReference type="InterPro" id="IPR010488">
    <property type="entry name" value="Zeta_toxin_domain"/>
</dbReference>
<name>A0ABW0KWX0_9BACT</name>
<feature type="region of interest" description="Disordered" evidence="3">
    <location>
        <begin position="203"/>
        <end position="229"/>
    </location>
</feature>
<dbReference type="InterPro" id="IPR027417">
    <property type="entry name" value="P-loop_NTPase"/>
</dbReference>
<evidence type="ECO:0000313" key="6">
    <source>
        <dbReference type="Proteomes" id="UP001596052"/>
    </source>
</evidence>
<evidence type="ECO:0000256" key="2">
    <source>
        <dbReference type="ARBA" id="ARBA00022840"/>
    </source>
</evidence>
<dbReference type="EMBL" id="JBHSMQ010000009">
    <property type="protein sequence ID" value="MFC5457202.1"/>
    <property type="molecule type" value="Genomic_DNA"/>
</dbReference>
<comment type="caution">
    <text evidence="5">The sequence shown here is derived from an EMBL/GenBank/DDBJ whole genome shotgun (WGS) entry which is preliminary data.</text>
</comment>
<dbReference type="PANTHER" id="PTHR39206">
    <property type="entry name" value="SLL8004 PROTEIN"/>
    <property type="match status" value="1"/>
</dbReference>
<keyword evidence="6" id="KW-1185">Reference proteome</keyword>
<dbReference type="RefSeq" id="WP_377170241.1">
    <property type="nucleotide sequence ID" value="NZ_JBHSMQ010000009.1"/>
</dbReference>
<evidence type="ECO:0000313" key="5">
    <source>
        <dbReference type="EMBL" id="MFC5457202.1"/>
    </source>
</evidence>
<dbReference type="Pfam" id="PF06414">
    <property type="entry name" value="Zeta_toxin"/>
    <property type="match status" value="1"/>
</dbReference>
<dbReference type="SUPFAM" id="SSF52540">
    <property type="entry name" value="P-loop containing nucleoside triphosphate hydrolases"/>
    <property type="match status" value="1"/>
</dbReference>
<dbReference type="PANTHER" id="PTHR39206:SF1">
    <property type="entry name" value="SLL8004 PROTEIN"/>
    <property type="match status" value="1"/>
</dbReference>
<reference evidence="6" key="1">
    <citation type="journal article" date="2019" name="Int. J. Syst. Evol. Microbiol.">
        <title>The Global Catalogue of Microorganisms (GCM) 10K type strain sequencing project: providing services to taxonomists for standard genome sequencing and annotation.</title>
        <authorList>
            <consortium name="The Broad Institute Genomics Platform"/>
            <consortium name="The Broad Institute Genome Sequencing Center for Infectious Disease"/>
            <person name="Wu L."/>
            <person name="Ma J."/>
        </authorList>
    </citation>
    <scope>NUCLEOTIDE SEQUENCE [LARGE SCALE GENOMIC DNA]</scope>
    <source>
        <strain evidence="6">CGMCC 4.1469</strain>
    </source>
</reference>
<gene>
    <name evidence="5" type="ORF">ACFQDI_20200</name>
</gene>
<protein>
    <submittedName>
        <fullName evidence="5">Zeta toxin family protein</fullName>
    </submittedName>
</protein>
<proteinExistence type="predicted"/>
<dbReference type="Gene3D" id="3.40.50.300">
    <property type="entry name" value="P-loop containing nucleotide triphosphate hydrolases"/>
    <property type="match status" value="1"/>
</dbReference>
<keyword evidence="2" id="KW-0067">ATP-binding</keyword>
<organism evidence="5 6">
    <name type="scientific">Prosthecobacter fluviatilis</name>
    <dbReference type="NCBI Taxonomy" id="445931"/>
    <lineage>
        <taxon>Bacteria</taxon>
        <taxon>Pseudomonadati</taxon>
        <taxon>Verrucomicrobiota</taxon>
        <taxon>Verrucomicrobiia</taxon>
        <taxon>Verrucomicrobiales</taxon>
        <taxon>Verrucomicrobiaceae</taxon>
        <taxon>Prosthecobacter</taxon>
    </lineage>
</organism>
<dbReference type="Proteomes" id="UP001596052">
    <property type="component" value="Unassembled WGS sequence"/>
</dbReference>
<evidence type="ECO:0000256" key="1">
    <source>
        <dbReference type="ARBA" id="ARBA00022741"/>
    </source>
</evidence>
<evidence type="ECO:0000256" key="3">
    <source>
        <dbReference type="SAM" id="MobiDB-lite"/>
    </source>
</evidence>